<feature type="transmembrane region" description="Helical" evidence="1">
    <location>
        <begin position="24"/>
        <end position="45"/>
    </location>
</feature>
<feature type="domain" description="Mce/MlaD" evidence="2">
    <location>
        <begin position="58"/>
        <end position="132"/>
    </location>
</feature>
<keyword evidence="1" id="KW-0812">Transmembrane</keyword>
<proteinExistence type="predicted"/>
<dbReference type="KEGG" id="parq:DSM112329_04224"/>
<name>A0AAU7B065_9ACTN</name>
<dbReference type="PANTHER" id="PTHR33371">
    <property type="entry name" value="INTERMEMBRANE PHOSPHOLIPID TRANSPORT SYSTEM BINDING PROTEIN MLAD-RELATED"/>
    <property type="match status" value="1"/>
</dbReference>
<dbReference type="Pfam" id="PF02470">
    <property type="entry name" value="MlaD"/>
    <property type="match status" value="1"/>
</dbReference>
<dbReference type="PANTHER" id="PTHR33371:SF18">
    <property type="entry name" value="MCE-FAMILY PROTEIN MCE3C"/>
    <property type="match status" value="1"/>
</dbReference>
<reference evidence="3" key="1">
    <citation type="submission" date="2022-12" db="EMBL/GenBank/DDBJ databases">
        <title>Paraconexibacter alkalitolerans sp. nov. and Baekduia alba sp. nov., isolated from soil and emended description of the genera Paraconexibacter (Chun et al., 2020) and Baekduia (An et al., 2020).</title>
        <authorList>
            <person name="Vieira S."/>
            <person name="Huber K.J."/>
            <person name="Geppert A."/>
            <person name="Wolf J."/>
            <person name="Neumann-Schaal M."/>
            <person name="Muesken M."/>
            <person name="Overmann J."/>
        </authorList>
    </citation>
    <scope>NUCLEOTIDE SEQUENCE</scope>
    <source>
        <strain evidence="3">AEG42_29</strain>
    </source>
</reference>
<keyword evidence="1" id="KW-0472">Membrane</keyword>
<accession>A0AAU7B065</accession>
<evidence type="ECO:0000259" key="2">
    <source>
        <dbReference type="Pfam" id="PF02470"/>
    </source>
</evidence>
<dbReference type="AlphaFoldDB" id="A0AAU7B065"/>
<keyword evidence="1" id="KW-1133">Transmembrane helix</keyword>
<protein>
    <recommendedName>
        <fullName evidence="2">Mce/MlaD domain-containing protein</fullName>
    </recommendedName>
</protein>
<gene>
    <name evidence="3" type="ORF">DSM112329_04224</name>
</gene>
<sequence>MMNVRSRLTEGITRARLSLELKRSLRPGIVILVGAVATIAMSAYIASQLSETLLSGSREVRFEVKDVTGVVAGQNEVRFRGVAVGDITKVEREDGRPVLTVKLRSDVGPIYRNATAELRPNTALQDMYLNVTDRGSEDAGEASTKSPVPVSQTTTGVSINDVLSVFRASARTRLGTLLDQLGNGLDDRGARLRSALAELAPTLRTVGRISDQLDARRPLVRRLVRNTSVLTGELADQQGALSTLVEQGSSALGALKDSSGDLAATLDELPPTIAAADSSFAAVRGVLGDVDTAVTRLTPVAGHLPDALDDVRALADAADPAVTALRDPVKRLVPLSRALRPVSNSLATSVRGLRPQVADIDKFTDVAARCEIPIQRFFQWNASFTKFGDVRAPSPRGQLVVGLGSTGVVKSPFEQVVSTCAPGKSVGGRPITEEDNG</sequence>
<dbReference type="RefSeq" id="WP_354698541.1">
    <property type="nucleotide sequence ID" value="NZ_CP114014.1"/>
</dbReference>
<dbReference type="GO" id="GO:0005576">
    <property type="term" value="C:extracellular region"/>
    <property type="evidence" value="ECO:0007669"/>
    <property type="project" value="TreeGrafter"/>
</dbReference>
<evidence type="ECO:0000256" key="1">
    <source>
        <dbReference type="SAM" id="Phobius"/>
    </source>
</evidence>
<evidence type="ECO:0000313" key="3">
    <source>
        <dbReference type="EMBL" id="XAY07343.1"/>
    </source>
</evidence>
<dbReference type="EMBL" id="CP114014">
    <property type="protein sequence ID" value="XAY07343.1"/>
    <property type="molecule type" value="Genomic_DNA"/>
</dbReference>
<dbReference type="InterPro" id="IPR003399">
    <property type="entry name" value="Mce/MlaD"/>
</dbReference>
<dbReference type="InterPro" id="IPR052336">
    <property type="entry name" value="MlaD_Phospholipid_Transporter"/>
</dbReference>
<organism evidence="3">
    <name type="scientific">Paraconexibacter sp. AEG42_29</name>
    <dbReference type="NCBI Taxonomy" id="2997339"/>
    <lineage>
        <taxon>Bacteria</taxon>
        <taxon>Bacillati</taxon>
        <taxon>Actinomycetota</taxon>
        <taxon>Thermoleophilia</taxon>
        <taxon>Solirubrobacterales</taxon>
        <taxon>Paraconexibacteraceae</taxon>
        <taxon>Paraconexibacter</taxon>
    </lineage>
</organism>